<organism evidence="5 6">
    <name type="scientific">Acipenser oxyrinchus oxyrinchus</name>
    <dbReference type="NCBI Taxonomy" id="40147"/>
    <lineage>
        <taxon>Eukaryota</taxon>
        <taxon>Metazoa</taxon>
        <taxon>Chordata</taxon>
        <taxon>Craniata</taxon>
        <taxon>Vertebrata</taxon>
        <taxon>Euteleostomi</taxon>
        <taxon>Actinopterygii</taxon>
        <taxon>Chondrostei</taxon>
        <taxon>Acipenseriformes</taxon>
        <taxon>Acipenseridae</taxon>
        <taxon>Acipenser</taxon>
    </lineage>
</organism>
<dbReference type="InterPro" id="IPR037055">
    <property type="entry name" value="MHC_I-like_Ag-recog_sf"/>
</dbReference>
<keyword evidence="1" id="KW-0325">Glycoprotein</keyword>
<name>A0AAD8CNC5_ACIOX</name>
<dbReference type="Gene3D" id="3.30.500.10">
    <property type="entry name" value="MHC class I-like antigen recognition-like"/>
    <property type="match status" value="1"/>
</dbReference>
<feature type="chain" id="PRO_5042220941" evidence="3">
    <location>
        <begin position="19"/>
        <end position="151"/>
    </location>
</feature>
<dbReference type="SUPFAM" id="SSF54452">
    <property type="entry name" value="MHC antigen-recognition domain"/>
    <property type="match status" value="1"/>
</dbReference>
<comment type="similarity">
    <text evidence="2">Belongs to the MHC class I family.</text>
</comment>
<dbReference type="GO" id="GO:0006955">
    <property type="term" value="P:immune response"/>
    <property type="evidence" value="ECO:0007669"/>
    <property type="project" value="TreeGrafter"/>
</dbReference>
<keyword evidence="3" id="KW-0732">Signal</keyword>
<evidence type="ECO:0000259" key="4">
    <source>
        <dbReference type="Pfam" id="PF00129"/>
    </source>
</evidence>
<dbReference type="AlphaFoldDB" id="A0AAD8CNC5"/>
<evidence type="ECO:0000256" key="2">
    <source>
        <dbReference type="RuleBase" id="RU004439"/>
    </source>
</evidence>
<keyword evidence="6" id="KW-1185">Reference proteome</keyword>
<accession>A0AAD8CNC5</accession>
<dbReference type="InterPro" id="IPR001039">
    <property type="entry name" value="MHC_I_a_a1/a2"/>
</dbReference>
<dbReference type="GO" id="GO:0005615">
    <property type="term" value="C:extracellular space"/>
    <property type="evidence" value="ECO:0007669"/>
    <property type="project" value="TreeGrafter"/>
</dbReference>
<dbReference type="EMBL" id="JAGXEW010000041">
    <property type="protein sequence ID" value="KAK1153367.1"/>
    <property type="molecule type" value="Genomic_DNA"/>
</dbReference>
<proteinExistence type="inferred from homology"/>
<dbReference type="PRINTS" id="PR01638">
    <property type="entry name" value="MHCCLASSI"/>
</dbReference>
<feature type="domain" description="MHC class I-like antigen recognition-like" evidence="4">
    <location>
        <begin position="19"/>
        <end position="150"/>
    </location>
</feature>
<dbReference type="InterPro" id="IPR011162">
    <property type="entry name" value="MHC_I/II-like_Ag-recog"/>
</dbReference>
<comment type="caution">
    <text evidence="5">The sequence shown here is derived from an EMBL/GenBank/DDBJ whole genome shotgun (WGS) entry which is preliminary data.</text>
</comment>
<reference evidence="5" key="1">
    <citation type="submission" date="2022-02" db="EMBL/GenBank/DDBJ databases">
        <title>Atlantic sturgeon de novo genome assembly.</title>
        <authorList>
            <person name="Stock M."/>
            <person name="Klopp C."/>
            <person name="Guiguen Y."/>
            <person name="Cabau C."/>
            <person name="Parinello H."/>
            <person name="Santidrian Yebra-Pimentel E."/>
            <person name="Kuhl H."/>
            <person name="Dirks R.P."/>
            <person name="Guessner J."/>
            <person name="Wuertz S."/>
            <person name="Du K."/>
            <person name="Schartl M."/>
        </authorList>
    </citation>
    <scope>NUCLEOTIDE SEQUENCE</scope>
    <source>
        <strain evidence="5">STURGEONOMICS-FGT-2020</strain>
        <tissue evidence="5">Whole blood</tissue>
    </source>
</reference>
<dbReference type="PANTHER" id="PTHR16675">
    <property type="entry name" value="MHC CLASS I-RELATED"/>
    <property type="match status" value="1"/>
</dbReference>
<evidence type="ECO:0000313" key="6">
    <source>
        <dbReference type="Proteomes" id="UP001230051"/>
    </source>
</evidence>
<evidence type="ECO:0000256" key="3">
    <source>
        <dbReference type="SAM" id="SignalP"/>
    </source>
</evidence>
<dbReference type="Proteomes" id="UP001230051">
    <property type="component" value="Unassembled WGS sequence"/>
</dbReference>
<dbReference type="GO" id="GO:0009897">
    <property type="term" value="C:external side of plasma membrane"/>
    <property type="evidence" value="ECO:0007669"/>
    <property type="project" value="TreeGrafter"/>
</dbReference>
<dbReference type="InterPro" id="IPR011161">
    <property type="entry name" value="MHC_I-like_Ag-recog"/>
</dbReference>
<protein>
    <submittedName>
        <fullName evidence="5">Major histocompatibility complex class I-related gene protein-like</fullName>
    </submittedName>
</protein>
<evidence type="ECO:0000256" key="1">
    <source>
        <dbReference type="ARBA" id="ARBA00023180"/>
    </source>
</evidence>
<dbReference type="InterPro" id="IPR050208">
    <property type="entry name" value="MHC_class-I_related"/>
</dbReference>
<feature type="signal peptide" evidence="3">
    <location>
        <begin position="1"/>
        <end position="18"/>
    </location>
</feature>
<sequence>MIRMTVLGILCWVHAAAAGTHSLQYFAVATSDGTGLPEYVSVGMVDDVQYSYYDSTMEKPVSRSHWMNETKGREFWERITWQIRQGHDTSIWSLRNTIQHFNHTGVHIYQRTGGCELDDDGTKRAYSSHAYDGKDFISLDVETLTWIAAVP</sequence>
<dbReference type="PANTHER" id="PTHR16675:SF235">
    <property type="entry name" value="SHKT DOMAIN-CONTAINING PROTEIN"/>
    <property type="match status" value="1"/>
</dbReference>
<dbReference type="Pfam" id="PF00129">
    <property type="entry name" value="MHC_I"/>
    <property type="match status" value="1"/>
</dbReference>
<evidence type="ECO:0000313" key="5">
    <source>
        <dbReference type="EMBL" id="KAK1153367.1"/>
    </source>
</evidence>
<gene>
    <name evidence="5" type="primary">Mr1</name>
    <name evidence="5" type="ORF">AOXY_G29839</name>
</gene>